<dbReference type="Gene3D" id="3.40.50.10190">
    <property type="entry name" value="BRCT domain"/>
    <property type="match status" value="1"/>
</dbReference>
<protein>
    <recommendedName>
        <fullName evidence="2">BRCT domain-containing protein</fullName>
    </recommendedName>
</protein>
<dbReference type="AlphaFoldDB" id="A0A9P7KCN4"/>
<comment type="caution">
    <text evidence="3">The sequence shown here is derived from an EMBL/GenBank/DDBJ whole genome shotgun (WGS) entry which is preliminary data.</text>
</comment>
<feature type="region of interest" description="Disordered" evidence="1">
    <location>
        <begin position="1"/>
        <end position="20"/>
    </location>
</feature>
<evidence type="ECO:0000259" key="2">
    <source>
        <dbReference type="PROSITE" id="PS50172"/>
    </source>
</evidence>
<reference evidence="3" key="2">
    <citation type="submission" date="2021-10" db="EMBL/GenBank/DDBJ databases">
        <title>Phylogenomics reveals ancestral predisposition of the termite-cultivated fungus Termitomyces towards a domesticated lifestyle.</title>
        <authorList>
            <person name="Auxier B."/>
            <person name="Grum-Grzhimaylo A."/>
            <person name="Cardenas M.E."/>
            <person name="Lodge J.D."/>
            <person name="Laessoe T."/>
            <person name="Pedersen O."/>
            <person name="Smith M.E."/>
            <person name="Kuyper T.W."/>
            <person name="Franco-Molano E.A."/>
            <person name="Baroni T.J."/>
            <person name="Aanen D.K."/>
        </authorList>
    </citation>
    <scope>NUCLEOTIDE SEQUENCE</scope>
    <source>
        <strain evidence="3">AP01</strain>
        <tissue evidence="3">Mycelium</tissue>
    </source>
</reference>
<feature type="domain" description="BRCT" evidence="2">
    <location>
        <begin position="62"/>
        <end position="120"/>
    </location>
</feature>
<dbReference type="Gene3D" id="1.10.150.110">
    <property type="entry name" value="DNA polymerase beta, N-terminal domain-like"/>
    <property type="match status" value="1"/>
</dbReference>
<dbReference type="PROSITE" id="PS50172">
    <property type="entry name" value="BRCT"/>
    <property type="match status" value="1"/>
</dbReference>
<name>A0A9P7KCN4_9AGAR</name>
<dbReference type="InterPro" id="IPR036420">
    <property type="entry name" value="BRCT_dom_sf"/>
</dbReference>
<gene>
    <name evidence="3" type="ORF">DXG03_001451</name>
</gene>
<accession>A0A9P7KCN4</accession>
<feature type="compositionally biased region" description="Low complexity" evidence="1">
    <location>
        <begin position="11"/>
        <end position="20"/>
    </location>
</feature>
<keyword evidence="4" id="KW-1185">Reference proteome</keyword>
<evidence type="ECO:0000313" key="4">
    <source>
        <dbReference type="Proteomes" id="UP000775547"/>
    </source>
</evidence>
<dbReference type="EMBL" id="JABCKV010000013">
    <property type="protein sequence ID" value="KAG5647081.1"/>
    <property type="molecule type" value="Genomic_DNA"/>
</dbReference>
<sequence length="233" mass="25893">MLPRHRDISESSDSLSSFKSQPNHSIRVYILQAKLDASDTAELYALIDSQRRIPDVQGLKLELCGNASDANIIISNVRMRKRLERHLDWNIARQKAIVTPQWLRDSVQKQRPLPCGDYSALGDLHDETVRHCPDCNSYPCNCSPRPAATASTSHLPSADDATQQVTSPRILENYAARYACLRASPLVCPNQALAAELGVLRLHRDLEGKAINALSYERAISVSPIRTVPTESL</sequence>
<evidence type="ECO:0000256" key="1">
    <source>
        <dbReference type="SAM" id="MobiDB-lite"/>
    </source>
</evidence>
<evidence type="ECO:0000313" key="3">
    <source>
        <dbReference type="EMBL" id="KAG5647081.1"/>
    </source>
</evidence>
<organism evidence="3 4">
    <name type="scientific">Asterophora parasitica</name>
    <dbReference type="NCBI Taxonomy" id="117018"/>
    <lineage>
        <taxon>Eukaryota</taxon>
        <taxon>Fungi</taxon>
        <taxon>Dikarya</taxon>
        <taxon>Basidiomycota</taxon>
        <taxon>Agaricomycotina</taxon>
        <taxon>Agaricomycetes</taxon>
        <taxon>Agaricomycetidae</taxon>
        <taxon>Agaricales</taxon>
        <taxon>Tricholomatineae</taxon>
        <taxon>Lyophyllaceae</taxon>
        <taxon>Asterophora</taxon>
    </lineage>
</organism>
<dbReference type="InterPro" id="IPR001357">
    <property type="entry name" value="BRCT_dom"/>
</dbReference>
<dbReference type="SUPFAM" id="SSF47802">
    <property type="entry name" value="DNA polymerase beta, N-terminal domain-like"/>
    <property type="match status" value="1"/>
</dbReference>
<dbReference type="SUPFAM" id="SSF52113">
    <property type="entry name" value="BRCT domain"/>
    <property type="match status" value="1"/>
</dbReference>
<dbReference type="OrthoDB" id="205514at2759"/>
<dbReference type="Proteomes" id="UP000775547">
    <property type="component" value="Unassembled WGS sequence"/>
</dbReference>
<dbReference type="InterPro" id="IPR027421">
    <property type="entry name" value="DNA_pol_lamdba_lyase_dom_sf"/>
</dbReference>
<reference evidence="3" key="1">
    <citation type="submission" date="2020-07" db="EMBL/GenBank/DDBJ databases">
        <authorList>
            <person name="Nieuwenhuis M."/>
            <person name="Van De Peppel L.J.J."/>
        </authorList>
    </citation>
    <scope>NUCLEOTIDE SEQUENCE</scope>
    <source>
        <strain evidence="3">AP01</strain>
        <tissue evidence="3">Mycelium</tissue>
    </source>
</reference>
<proteinExistence type="predicted"/>